<comment type="caution">
    <text evidence="1">The sequence shown here is derived from an EMBL/GenBank/DDBJ whole genome shotgun (WGS) entry which is preliminary data.</text>
</comment>
<sequence length="293" mass="33821">MRCQLRKFSIIRRACHLSLTPWRRCTTIWKLLPVKVWFSAVLLLFSCISQGADKAHWQDPQYIADSFIRIALQREYKETSNPKLVRWRQPIRLFFQSDAGDSQLQKELLSVHAQHLSHITGVPIDFSTDAKNSNLFVIFTNYNQMENKVRQYIGDPERIRKALDEAICLGNFALNQRSEITRGVIIIPVDYARQKAKFLDCIVEEITQLLGLPNDSDQVYPSIFNDVSVDAYLSPLDYLLLKMLYSPRLKNGMSVQQVVRTLPAILSDLKAQGEIENAVQRVQIYSLKRYLGD</sequence>
<evidence type="ECO:0000313" key="1">
    <source>
        <dbReference type="EMBL" id="TPE50315.1"/>
    </source>
</evidence>
<gene>
    <name evidence="1" type="ORF">FJM67_10735</name>
</gene>
<protein>
    <submittedName>
        <fullName evidence="1">DUF2927 domain-containing protein</fullName>
    </submittedName>
</protein>
<dbReference type="AlphaFoldDB" id="A0A501WPR7"/>
<reference evidence="1 2" key="1">
    <citation type="submission" date="2019-06" db="EMBL/GenBank/DDBJ databases">
        <title>A novel bacterium of genus Marinomonas, isolated from coastal sand.</title>
        <authorList>
            <person name="Huang H."/>
            <person name="Mo K."/>
            <person name="Hu Y."/>
        </authorList>
    </citation>
    <scope>NUCLEOTIDE SEQUENCE [LARGE SCALE GENOMIC DNA]</scope>
    <source>
        <strain evidence="1 2">HB171799</strain>
    </source>
</reference>
<proteinExistence type="predicted"/>
<evidence type="ECO:0000313" key="2">
    <source>
        <dbReference type="Proteomes" id="UP000315901"/>
    </source>
</evidence>
<dbReference type="Pfam" id="PF11150">
    <property type="entry name" value="DUF2927"/>
    <property type="match status" value="1"/>
</dbReference>
<accession>A0A501WPR7</accession>
<dbReference type="InterPro" id="IPR021323">
    <property type="entry name" value="DUF2927"/>
</dbReference>
<name>A0A501WPR7_9GAMM</name>
<dbReference type="EMBL" id="VFRR01000020">
    <property type="protein sequence ID" value="TPE50315.1"/>
    <property type="molecule type" value="Genomic_DNA"/>
</dbReference>
<dbReference type="OrthoDB" id="3295600at2"/>
<organism evidence="1 2">
    <name type="scientific">Maribrevibacterium harenarium</name>
    <dbReference type="NCBI Taxonomy" id="2589817"/>
    <lineage>
        <taxon>Bacteria</taxon>
        <taxon>Pseudomonadati</taxon>
        <taxon>Pseudomonadota</taxon>
        <taxon>Gammaproteobacteria</taxon>
        <taxon>Oceanospirillales</taxon>
        <taxon>Oceanospirillaceae</taxon>
        <taxon>Maribrevibacterium</taxon>
    </lineage>
</organism>
<keyword evidence="2" id="KW-1185">Reference proteome</keyword>
<dbReference type="Proteomes" id="UP000315901">
    <property type="component" value="Unassembled WGS sequence"/>
</dbReference>